<comment type="caution">
    <text evidence="9">The sequence shown here is derived from an EMBL/GenBank/DDBJ whole genome shotgun (WGS) entry which is preliminary data.</text>
</comment>
<accession>A0ABD1MME6</accession>
<dbReference type="GO" id="GO:0004733">
    <property type="term" value="F:pyridoxamine phosphate oxidase activity"/>
    <property type="evidence" value="ECO:0007669"/>
    <property type="project" value="UniProtKB-EC"/>
</dbReference>
<keyword evidence="6" id="KW-0288">FMN</keyword>
<sequence>MSVSYWKQFLPLASRYNKMEKNNTFAQSSTISQISGGIYGTVGNRTLLERKVQTKRRGDKAEDSKTDNIQINTDTRTRKIEELKLCPSAEICWYFTDSWEQFRINGKVDIIDALNPDPQKLQFVGGGGGSDRDGDGETVAKAMQRENSWFASSWRSRSQYLWPNPGLPCLNEKAEPEISLDPSTGPIDAFCLLVLEPNQVDYLNLKSNQRLTFKSSVTVAAKKSWTVERINP</sequence>
<dbReference type="EC" id="1.4.3.5" evidence="4"/>
<feature type="domain" description="Pyridoxamine 5'-phosphate oxidase Alr4036 family FMN-binding" evidence="8">
    <location>
        <begin position="5"/>
        <end position="111"/>
    </location>
</feature>
<evidence type="ECO:0000313" key="9">
    <source>
        <dbReference type="EMBL" id="KAL2336230.1"/>
    </source>
</evidence>
<gene>
    <name evidence="9" type="ORF">Fmac_010676</name>
</gene>
<evidence type="ECO:0000256" key="7">
    <source>
        <dbReference type="ARBA" id="ARBA00023002"/>
    </source>
</evidence>
<dbReference type="SUPFAM" id="SSF50475">
    <property type="entry name" value="FMN-binding split barrel"/>
    <property type="match status" value="1"/>
</dbReference>
<evidence type="ECO:0000313" key="10">
    <source>
        <dbReference type="Proteomes" id="UP001603857"/>
    </source>
</evidence>
<dbReference type="PANTHER" id="PTHR10851:SF3">
    <property type="entry name" value="PYRIDOXINE_PYRIDOXAMINE 5'-PHOSPHATE OXIDASE 2"/>
    <property type="match status" value="1"/>
</dbReference>
<evidence type="ECO:0000256" key="6">
    <source>
        <dbReference type="ARBA" id="ARBA00022643"/>
    </source>
</evidence>
<comment type="pathway">
    <text evidence="2">Cofactor metabolism; pyridoxal 5'-phosphate salvage; pyridoxal 5'-phosphate from pyridoxamine 5'-phosphate: step 1/1.</text>
</comment>
<comment type="pathway">
    <text evidence="3">Cofactor metabolism; pyridoxal 5'-phosphate salvage; pyridoxal 5'-phosphate from pyridoxine 5'-phosphate: step 1/1.</text>
</comment>
<dbReference type="Proteomes" id="UP001603857">
    <property type="component" value="Unassembled WGS sequence"/>
</dbReference>
<comment type="cofactor">
    <cofactor evidence="1">
        <name>FMN</name>
        <dbReference type="ChEBI" id="CHEBI:58210"/>
    </cofactor>
</comment>
<evidence type="ECO:0000256" key="1">
    <source>
        <dbReference type="ARBA" id="ARBA00001917"/>
    </source>
</evidence>
<dbReference type="InterPro" id="IPR012349">
    <property type="entry name" value="Split_barrel_FMN-bd"/>
</dbReference>
<dbReference type="AlphaFoldDB" id="A0ABD1MME6"/>
<proteinExistence type="predicted"/>
<dbReference type="PANTHER" id="PTHR10851">
    <property type="entry name" value="PYRIDOXINE-5-PHOSPHATE OXIDASE"/>
    <property type="match status" value="1"/>
</dbReference>
<evidence type="ECO:0000256" key="3">
    <source>
        <dbReference type="ARBA" id="ARBA00005037"/>
    </source>
</evidence>
<keyword evidence="10" id="KW-1185">Reference proteome</keyword>
<evidence type="ECO:0000256" key="4">
    <source>
        <dbReference type="ARBA" id="ARBA00012801"/>
    </source>
</evidence>
<dbReference type="Gene3D" id="2.30.110.10">
    <property type="entry name" value="Electron Transport, Fmn-binding Protein, Chain A"/>
    <property type="match status" value="1"/>
</dbReference>
<reference evidence="9 10" key="1">
    <citation type="submission" date="2024-08" db="EMBL/GenBank/DDBJ databases">
        <title>Insights into the chromosomal genome structure of Flemingia macrophylla.</title>
        <authorList>
            <person name="Ding Y."/>
            <person name="Zhao Y."/>
            <person name="Bi W."/>
            <person name="Wu M."/>
            <person name="Zhao G."/>
            <person name="Gong Y."/>
            <person name="Li W."/>
            <person name="Zhang P."/>
        </authorList>
    </citation>
    <scope>NUCLEOTIDE SEQUENCE [LARGE SCALE GENOMIC DNA]</scope>
    <source>
        <strain evidence="9">DYQJB</strain>
        <tissue evidence="9">Leaf</tissue>
    </source>
</reference>
<evidence type="ECO:0000259" key="8">
    <source>
        <dbReference type="Pfam" id="PF12766"/>
    </source>
</evidence>
<name>A0ABD1MME6_9FABA</name>
<keyword evidence="7" id="KW-0560">Oxidoreductase</keyword>
<organism evidence="9 10">
    <name type="scientific">Flemingia macrophylla</name>
    <dbReference type="NCBI Taxonomy" id="520843"/>
    <lineage>
        <taxon>Eukaryota</taxon>
        <taxon>Viridiplantae</taxon>
        <taxon>Streptophyta</taxon>
        <taxon>Embryophyta</taxon>
        <taxon>Tracheophyta</taxon>
        <taxon>Spermatophyta</taxon>
        <taxon>Magnoliopsida</taxon>
        <taxon>eudicotyledons</taxon>
        <taxon>Gunneridae</taxon>
        <taxon>Pentapetalae</taxon>
        <taxon>rosids</taxon>
        <taxon>fabids</taxon>
        <taxon>Fabales</taxon>
        <taxon>Fabaceae</taxon>
        <taxon>Papilionoideae</taxon>
        <taxon>50 kb inversion clade</taxon>
        <taxon>NPAAA clade</taxon>
        <taxon>indigoferoid/millettioid clade</taxon>
        <taxon>Phaseoleae</taxon>
        <taxon>Flemingia</taxon>
    </lineage>
</organism>
<protein>
    <recommendedName>
        <fullName evidence="4">pyridoxal 5'-phosphate synthase</fullName>
        <ecNumber evidence="4">1.4.3.5</ecNumber>
    </recommendedName>
</protein>
<keyword evidence="5" id="KW-0285">Flavoprotein</keyword>
<dbReference type="InterPro" id="IPR024624">
    <property type="entry name" value="Pyridox_Oxase_Alr4036_FMN-bd"/>
</dbReference>
<evidence type="ECO:0000256" key="2">
    <source>
        <dbReference type="ARBA" id="ARBA00004738"/>
    </source>
</evidence>
<dbReference type="EMBL" id="JBGMDY010000004">
    <property type="protein sequence ID" value="KAL2336230.1"/>
    <property type="molecule type" value="Genomic_DNA"/>
</dbReference>
<dbReference type="Pfam" id="PF12766">
    <property type="entry name" value="Pyridox_oxase_2"/>
    <property type="match status" value="1"/>
</dbReference>
<evidence type="ECO:0000256" key="5">
    <source>
        <dbReference type="ARBA" id="ARBA00022630"/>
    </source>
</evidence>
<dbReference type="InterPro" id="IPR000659">
    <property type="entry name" value="Pyridox_Oxase"/>
</dbReference>